<dbReference type="PATRIC" id="fig|1008153.3.peg.2319"/>
<organism evidence="2 3">
    <name type="scientific">Halalkalicoccus paucihalophilus</name>
    <dbReference type="NCBI Taxonomy" id="1008153"/>
    <lineage>
        <taxon>Archaea</taxon>
        <taxon>Methanobacteriati</taxon>
        <taxon>Methanobacteriota</taxon>
        <taxon>Stenosarchaea group</taxon>
        <taxon>Halobacteria</taxon>
        <taxon>Halobacteriales</taxon>
        <taxon>Halococcaceae</taxon>
        <taxon>Halalkalicoccus</taxon>
    </lineage>
</organism>
<dbReference type="Pfam" id="PF13480">
    <property type="entry name" value="Acetyltransf_6"/>
    <property type="match status" value="1"/>
</dbReference>
<dbReference type="Proteomes" id="UP000075321">
    <property type="component" value="Unassembled WGS sequence"/>
</dbReference>
<proteinExistence type="predicted"/>
<feature type="domain" description="BioF2-like acetyltransferase" evidence="1">
    <location>
        <begin position="159"/>
        <end position="301"/>
    </location>
</feature>
<dbReference type="OrthoDB" id="140543at2157"/>
<dbReference type="SUPFAM" id="SSF55729">
    <property type="entry name" value="Acyl-CoA N-acyltransferases (Nat)"/>
    <property type="match status" value="1"/>
</dbReference>
<dbReference type="InterPro" id="IPR050644">
    <property type="entry name" value="PG_Glycine_Bridge_Synth"/>
</dbReference>
<dbReference type="Gene3D" id="3.40.630.30">
    <property type="match status" value="1"/>
</dbReference>
<comment type="caution">
    <text evidence="2">The sequence shown here is derived from an EMBL/GenBank/DDBJ whole genome shotgun (WGS) entry which is preliminary data.</text>
</comment>
<gene>
    <name evidence="2" type="ORF">HAPAU_22770</name>
</gene>
<evidence type="ECO:0000259" key="1">
    <source>
        <dbReference type="Pfam" id="PF13480"/>
    </source>
</evidence>
<dbReference type="InterPro" id="IPR016181">
    <property type="entry name" value="Acyl_CoA_acyltransferase"/>
</dbReference>
<protein>
    <recommendedName>
        <fullName evidence="1">BioF2-like acetyltransferase domain-containing protein</fullName>
    </recommendedName>
</protein>
<accession>A0A151ADJ0</accession>
<evidence type="ECO:0000313" key="3">
    <source>
        <dbReference type="Proteomes" id="UP000075321"/>
    </source>
</evidence>
<dbReference type="InterPro" id="IPR038740">
    <property type="entry name" value="BioF2-like_GNAT_dom"/>
</dbReference>
<reference evidence="2 3" key="1">
    <citation type="submission" date="2016-02" db="EMBL/GenBank/DDBJ databases">
        <title>Genome sequence of Halalkalicoccus paucihalophilus DSM 24557.</title>
        <authorList>
            <person name="Poehlein A."/>
            <person name="Daniel R."/>
        </authorList>
    </citation>
    <scope>NUCLEOTIDE SEQUENCE [LARGE SCALE GENOMIC DNA]</scope>
    <source>
        <strain evidence="2 3">DSM 24557</strain>
    </source>
</reference>
<evidence type="ECO:0000313" key="2">
    <source>
        <dbReference type="EMBL" id="KYH25602.1"/>
    </source>
</evidence>
<dbReference type="RefSeq" id="WP_066382537.1">
    <property type="nucleotide sequence ID" value="NZ_LTAZ01000005.1"/>
</dbReference>
<dbReference type="AlphaFoldDB" id="A0A151ADJ0"/>
<dbReference type="PANTHER" id="PTHR36174">
    <property type="entry name" value="LIPID II:GLYCINE GLYCYLTRANSFERASE"/>
    <property type="match status" value="1"/>
</dbReference>
<sequence length="332" mass="37150">MNVERIDLSEWESMLPKEGVEVFHTPEALAVLDEHADGELHLLGARKGEQPLALVAAFVRRNSLGTAIFSPPPGMGVPRLGPILMPTSPKRRKREKLNREFTDAVVEQLVGDGSRTLFRMECPAGYEDPRPYLWADFEVRNAFTYVLEVDGDTDALLSSFSKSLRREVRDAGELPIEVGIEGTTGARAVYEDTRARYAEQDEPFPLEWPYVRDLVEALGERARVYVARDPDGEFLSGITVLYSNDLAYFWQGGARATYDGVSVNSALHWRIVEDLATDPDLDGVKKYDLMGANTERLCRYKSKFSADLVPYYVVESNGAAMTLAKTAYSLLR</sequence>
<dbReference type="EMBL" id="LTAZ01000005">
    <property type="protein sequence ID" value="KYH25602.1"/>
    <property type="molecule type" value="Genomic_DNA"/>
</dbReference>
<dbReference type="PANTHER" id="PTHR36174:SF1">
    <property type="entry name" value="LIPID II:GLYCINE GLYCYLTRANSFERASE"/>
    <property type="match status" value="1"/>
</dbReference>
<keyword evidence="3" id="KW-1185">Reference proteome</keyword>
<name>A0A151ADJ0_9EURY</name>